<gene>
    <name evidence="2" type="ORF">ABT39_MTgene4786</name>
</gene>
<organism evidence="2">
    <name type="scientific">Picea glauca</name>
    <name type="common">White spruce</name>
    <name type="synonym">Pinus glauca</name>
    <dbReference type="NCBI Taxonomy" id="3330"/>
    <lineage>
        <taxon>Eukaryota</taxon>
        <taxon>Viridiplantae</taxon>
        <taxon>Streptophyta</taxon>
        <taxon>Embryophyta</taxon>
        <taxon>Tracheophyta</taxon>
        <taxon>Spermatophyta</taxon>
        <taxon>Pinopsida</taxon>
        <taxon>Pinidae</taxon>
        <taxon>Conifers I</taxon>
        <taxon>Pinales</taxon>
        <taxon>Pinaceae</taxon>
        <taxon>Picea</taxon>
    </lineage>
</organism>
<comment type="caution">
    <text evidence="2">The sequence shown here is derived from an EMBL/GenBank/DDBJ whole genome shotgun (WGS) entry which is preliminary data.</text>
</comment>
<feature type="compositionally biased region" description="Basic residues" evidence="1">
    <location>
        <begin position="56"/>
        <end position="71"/>
    </location>
</feature>
<dbReference type="EMBL" id="LKAM01000006">
    <property type="protein sequence ID" value="KUM47792.1"/>
    <property type="molecule type" value="Genomic_DNA"/>
</dbReference>
<geneLocation type="mitochondrion" evidence="2"/>
<feature type="region of interest" description="Disordered" evidence="1">
    <location>
        <begin position="15"/>
        <end position="71"/>
    </location>
</feature>
<evidence type="ECO:0000256" key="1">
    <source>
        <dbReference type="SAM" id="MobiDB-lite"/>
    </source>
</evidence>
<accession>A0A101LYV9</accession>
<sequence>MLASLRLRIVGCPAHEQDEVRFTAGHQRTSERDDQPARTKHGRDKYQPETFQGRIHPNKKRSRKTRSKPTS</sequence>
<dbReference type="AlphaFoldDB" id="A0A101LYV9"/>
<name>A0A101LYV9_PICGL</name>
<protein>
    <submittedName>
        <fullName evidence="2">Uncharacterized protein</fullName>
    </submittedName>
</protein>
<keyword evidence="2" id="KW-0496">Mitochondrion</keyword>
<proteinExistence type="predicted"/>
<feature type="compositionally biased region" description="Basic and acidic residues" evidence="1">
    <location>
        <begin position="28"/>
        <end position="37"/>
    </location>
</feature>
<reference evidence="2" key="1">
    <citation type="journal article" date="2015" name="Genome Biol. Evol.">
        <title>Organellar Genomes of White Spruce (Picea glauca): Assembly and Annotation.</title>
        <authorList>
            <person name="Jackman S.D."/>
            <person name="Warren R.L."/>
            <person name="Gibb E.A."/>
            <person name="Vandervalk B.P."/>
            <person name="Mohamadi H."/>
            <person name="Chu J."/>
            <person name="Raymond A."/>
            <person name="Pleasance S."/>
            <person name="Coope R."/>
            <person name="Wildung M.R."/>
            <person name="Ritland C.E."/>
            <person name="Bousquet J."/>
            <person name="Jones S.J."/>
            <person name="Bohlmann J."/>
            <person name="Birol I."/>
        </authorList>
    </citation>
    <scope>NUCLEOTIDE SEQUENCE [LARGE SCALE GENOMIC DNA]</scope>
    <source>
        <tissue evidence="2">Flushing bud</tissue>
    </source>
</reference>
<evidence type="ECO:0000313" key="2">
    <source>
        <dbReference type="EMBL" id="KUM47792.1"/>
    </source>
</evidence>